<dbReference type="OrthoDB" id="37622at2"/>
<dbReference type="GO" id="GO:0005507">
    <property type="term" value="F:copper ion binding"/>
    <property type="evidence" value="ECO:0007669"/>
    <property type="project" value="TreeGrafter"/>
</dbReference>
<dbReference type="InterPro" id="IPR011322">
    <property type="entry name" value="N-reg_PII-like_a/b"/>
</dbReference>
<proteinExistence type="inferred from homology"/>
<evidence type="ECO:0000313" key="3">
    <source>
        <dbReference type="Proteomes" id="UP000190135"/>
    </source>
</evidence>
<dbReference type="InterPro" id="IPR015867">
    <property type="entry name" value="N-reg_PII/ATP_PRibTrfase_C"/>
</dbReference>
<dbReference type="SUPFAM" id="SSF54913">
    <property type="entry name" value="GlnB-like"/>
    <property type="match status" value="1"/>
</dbReference>
<reference evidence="3" key="1">
    <citation type="submission" date="2017-02" db="EMBL/GenBank/DDBJ databases">
        <authorList>
            <person name="Varghese N."/>
            <person name="Submissions S."/>
        </authorList>
    </citation>
    <scope>NUCLEOTIDE SEQUENCE [LARGE SCALE GENOMIC DNA]</scope>
    <source>
        <strain evidence="3">USBA 369</strain>
    </source>
</reference>
<dbReference type="PANTHER" id="PTHR23419">
    <property type="entry name" value="DIVALENT CATION TOLERANCE CUTA-RELATED"/>
    <property type="match status" value="1"/>
</dbReference>
<gene>
    <name evidence="2" type="ORF">SAMN05428963_10568</name>
</gene>
<dbReference type="EMBL" id="FUXL01000005">
    <property type="protein sequence ID" value="SKA03507.1"/>
    <property type="molecule type" value="Genomic_DNA"/>
</dbReference>
<organism evidence="2 3">
    <name type="scientific">Consotaella salsifontis</name>
    <dbReference type="NCBI Taxonomy" id="1365950"/>
    <lineage>
        <taxon>Bacteria</taxon>
        <taxon>Pseudomonadati</taxon>
        <taxon>Pseudomonadota</taxon>
        <taxon>Alphaproteobacteria</taxon>
        <taxon>Hyphomicrobiales</taxon>
        <taxon>Aurantimonadaceae</taxon>
        <taxon>Consotaella</taxon>
    </lineage>
</organism>
<dbReference type="GO" id="GO:0010038">
    <property type="term" value="P:response to metal ion"/>
    <property type="evidence" value="ECO:0007669"/>
    <property type="project" value="InterPro"/>
</dbReference>
<keyword evidence="3" id="KW-1185">Reference proteome</keyword>
<name>A0A1T4QIP5_9HYPH</name>
<dbReference type="AlphaFoldDB" id="A0A1T4QIP5"/>
<evidence type="ECO:0000256" key="1">
    <source>
        <dbReference type="ARBA" id="ARBA00010169"/>
    </source>
</evidence>
<dbReference type="STRING" id="1365950.SAMN05428963_10568"/>
<dbReference type="InterPro" id="IPR004323">
    <property type="entry name" value="Ion_tolerance_CutA"/>
</dbReference>
<dbReference type="Gene3D" id="3.30.70.120">
    <property type="match status" value="1"/>
</dbReference>
<dbReference type="PANTHER" id="PTHR23419:SF8">
    <property type="entry name" value="FI09726P"/>
    <property type="match status" value="1"/>
</dbReference>
<comment type="similarity">
    <text evidence="1">Belongs to the CutA family.</text>
</comment>
<dbReference type="RefSeq" id="WP_078707984.1">
    <property type="nucleotide sequence ID" value="NZ_FUXL01000005.1"/>
</dbReference>
<accession>A0A1T4QIP5</accession>
<protein>
    <submittedName>
        <fullName evidence="2">Divalent cation tolerance protein</fullName>
    </submittedName>
</protein>
<evidence type="ECO:0000313" key="2">
    <source>
        <dbReference type="EMBL" id="SKA03507.1"/>
    </source>
</evidence>
<sequence length="108" mass="12058">MTEAVEIEVTCPSAEEADRLSRRLVEARLVACAQVGAPLQSRYWWQGAVETAEEWPLVLKTRADLFEKVADEIRIHHPYETPAILGRAIAFIDPATRDWIEASAAPDA</sequence>
<dbReference type="Pfam" id="PF03091">
    <property type="entry name" value="CutA1"/>
    <property type="match status" value="1"/>
</dbReference>
<dbReference type="Proteomes" id="UP000190135">
    <property type="component" value="Unassembled WGS sequence"/>
</dbReference>